<feature type="region of interest" description="Disordered" evidence="1">
    <location>
        <begin position="46"/>
        <end position="117"/>
    </location>
</feature>
<feature type="signal peptide" evidence="2">
    <location>
        <begin position="1"/>
        <end position="29"/>
    </location>
</feature>
<sequence>MKAFGFWFLLSVVGTTLLFLAFSTEGSTASLPDMAFTRHGNGMAMTTTSRKLKDNGYTSSTDMTDAGNENLEDYHPIDPVPSWKASIEHEPIQHGAPLNPNFPKPSPPGHRKHGGFP</sequence>
<dbReference type="PANTHER" id="PTHR37249:SF3">
    <property type="entry name" value="OS03G0206201 PROTEIN"/>
    <property type="match status" value="1"/>
</dbReference>
<proteinExistence type="predicted"/>
<accession>A0A5B6YV14</accession>
<evidence type="ECO:0000256" key="1">
    <source>
        <dbReference type="SAM" id="MobiDB-lite"/>
    </source>
</evidence>
<dbReference type="AlphaFoldDB" id="A0A5B6YV14"/>
<evidence type="ECO:0000313" key="3">
    <source>
        <dbReference type="EMBL" id="MPA35660.1"/>
    </source>
</evidence>
<reference evidence="3" key="1">
    <citation type="submission" date="2019-08" db="EMBL/GenBank/DDBJ databases">
        <title>Reference gene set and small RNA set construction with multiple tissues from Davidia involucrata Baill.</title>
        <authorList>
            <person name="Yang H."/>
            <person name="Zhou C."/>
            <person name="Li G."/>
            <person name="Wang J."/>
            <person name="Gao P."/>
            <person name="Wang M."/>
            <person name="Wang R."/>
            <person name="Zhao Y."/>
        </authorList>
    </citation>
    <scope>NUCLEOTIDE SEQUENCE</scope>
    <source>
        <tissue evidence="3">Mixed with DoveR01_LX</tissue>
    </source>
</reference>
<evidence type="ECO:0000256" key="2">
    <source>
        <dbReference type="SAM" id="SignalP"/>
    </source>
</evidence>
<keyword evidence="2" id="KW-0732">Signal</keyword>
<dbReference type="EMBL" id="GHES01005101">
    <property type="protein sequence ID" value="MPA35660.1"/>
    <property type="molecule type" value="Transcribed_RNA"/>
</dbReference>
<name>A0A5B6YV14_DAVIN</name>
<organism evidence="3">
    <name type="scientific">Davidia involucrata</name>
    <name type="common">Dove tree</name>
    <dbReference type="NCBI Taxonomy" id="16924"/>
    <lineage>
        <taxon>Eukaryota</taxon>
        <taxon>Viridiplantae</taxon>
        <taxon>Streptophyta</taxon>
        <taxon>Embryophyta</taxon>
        <taxon>Tracheophyta</taxon>
        <taxon>Spermatophyta</taxon>
        <taxon>Magnoliopsida</taxon>
        <taxon>eudicotyledons</taxon>
        <taxon>Gunneridae</taxon>
        <taxon>Pentapetalae</taxon>
        <taxon>asterids</taxon>
        <taxon>Cornales</taxon>
        <taxon>Nyssaceae</taxon>
        <taxon>Davidia</taxon>
    </lineage>
</organism>
<dbReference type="PANTHER" id="PTHR37249">
    <property type="entry name" value="OS03G0206201 PROTEIN"/>
    <property type="match status" value="1"/>
</dbReference>
<gene>
    <name evidence="3" type="ORF">Din_005101</name>
</gene>
<protein>
    <submittedName>
        <fullName evidence="3">Uncharacterized protein</fullName>
    </submittedName>
</protein>
<feature type="chain" id="PRO_5022794185" evidence="2">
    <location>
        <begin position="30"/>
        <end position="117"/>
    </location>
</feature>